<dbReference type="PANTHER" id="PTHR35006:SF2">
    <property type="entry name" value="GLYOXALASE FAMILY PROTEIN (AFU_ORTHOLOGUE AFUA_5G14830)"/>
    <property type="match status" value="1"/>
</dbReference>
<sequence>MTINHVFLLVPPSKMLALRTFYSNALKSLGYTEMIIAKNDTLIGYGNDYPYFWLKALPPNQTPRPMHIAFDAPDFEAVEKFHREALKAGGRDNGGPGIRSEMSRQPYYSVFVYDLDGNNIEAVCVKK</sequence>
<reference evidence="1" key="1">
    <citation type="submission" date="2019-07" db="EMBL/GenBank/DDBJ databases">
        <title>Hyphodiscus hymeniophilus genome sequencing and assembly.</title>
        <authorList>
            <person name="Kramer G."/>
            <person name="Nodwell J."/>
        </authorList>
    </citation>
    <scope>NUCLEOTIDE SEQUENCE</scope>
    <source>
        <strain evidence="1">ATCC 34498</strain>
    </source>
</reference>
<organism evidence="1 2">
    <name type="scientific">Hyphodiscus hymeniophilus</name>
    <dbReference type="NCBI Taxonomy" id="353542"/>
    <lineage>
        <taxon>Eukaryota</taxon>
        <taxon>Fungi</taxon>
        <taxon>Dikarya</taxon>
        <taxon>Ascomycota</taxon>
        <taxon>Pezizomycotina</taxon>
        <taxon>Leotiomycetes</taxon>
        <taxon>Helotiales</taxon>
        <taxon>Hyphodiscaceae</taxon>
        <taxon>Hyphodiscus</taxon>
    </lineage>
</organism>
<dbReference type="InterPro" id="IPR029068">
    <property type="entry name" value="Glyas_Bleomycin-R_OHBP_Dase"/>
</dbReference>
<comment type="caution">
    <text evidence="1">The sequence shown here is derived from an EMBL/GenBank/DDBJ whole genome shotgun (WGS) entry which is preliminary data.</text>
</comment>
<dbReference type="PANTHER" id="PTHR35006">
    <property type="entry name" value="GLYOXALASE FAMILY PROTEIN (AFU_ORTHOLOGUE AFUA_5G14830)"/>
    <property type="match status" value="1"/>
</dbReference>
<dbReference type="AlphaFoldDB" id="A0A9P6VKY4"/>
<dbReference type="Gene3D" id="3.10.180.10">
    <property type="entry name" value="2,3-Dihydroxybiphenyl 1,2-Dioxygenase, domain 1"/>
    <property type="match status" value="1"/>
</dbReference>
<keyword evidence="2" id="KW-1185">Reference proteome</keyword>
<evidence type="ECO:0000313" key="1">
    <source>
        <dbReference type="EMBL" id="KAG0649492.1"/>
    </source>
</evidence>
<gene>
    <name evidence="1" type="ORF">D0Z07_4312</name>
</gene>
<dbReference type="Proteomes" id="UP000785200">
    <property type="component" value="Unassembled WGS sequence"/>
</dbReference>
<proteinExistence type="predicted"/>
<dbReference type="EMBL" id="VNKQ01000008">
    <property type="protein sequence ID" value="KAG0649492.1"/>
    <property type="molecule type" value="Genomic_DNA"/>
</dbReference>
<dbReference type="SUPFAM" id="SSF54593">
    <property type="entry name" value="Glyoxalase/Bleomycin resistance protein/Dihydroxybiphenyl dioxygenase"/>
    <property type="match status" value="1"/>
</dbReference>
<accession>A0A9P6VKY4</accession>
<evidence type="ECO:0000313" key="2">
    <source>
        <dbReference type="Proteomes" id="UP000785200"/>
    </source>
</evidence>
<name>A0A9P6VKY4_9HELO</name>
<dbReference type="CDD" id="cd07262">
    <property type="entry name" value="VOC_like"/>
    <property type="match status" value="1"/>
</dbReference>
<protein>
    <recommendedName>
        <fullName evidence="3">VOC domain-containing protein</fullName>
    </recommendedName>
</protein>
<evidence type="ECO:0008006" key="3">
    <source>
        <dbReference type="Google" id="ProtNLM"/>
    </source>
</evidence>
<dbReference type="OrthoDB" id="10249419at2759"/>